<evidence type="ECO:0000313" key="2">
    <source>
        <dbReference type="Proteomes" id="UP000190777"/>
    </source>
</evidence>
<gene>
    <name evidence="1" type="ORF">B5J93_00870</name>
</gene>
<accession>A0ABX3NL69</accession>
<keyword evidence="2" id="KW-1185">Reference proteome</keyword>
<organism evidence="1 2">
    <name type="scientific">Moraxella equi</name>
    <dbReference type="NCBI Taxonomy" id="60442"/>
    <lineage>
        <taxon>Bacteria</taxon>
        <taxon>Pseudomonadati</taxon>
        <taxon>Pseudomonadota</taxon>
        <taxon>Gammaproteobacteria</taxon>
        <taxon>Moraxellales</taxon>
        <taxon>Moraxellaceae</taxon>
        <taxon>Moraxella</taxon>
    </lineage>
</organism>
<evidence type="ECO:0000313" key="1">
    <source>
        <dbReference type="EMBL" id="OPH40115.1"/>
    </source>
</evidence>
<dbReference type="Proteomes" id="UP000190777">
    <property type="component" value="Unassembled WGS sequence"/>
</dbReference>
<dbReference type="EMBL" id="MXAP01000010">
    <property type="protein sequence ID" value="OPH40115.1"/>
    <property type="molecule type" value="Genomic_DNA"/>
</dbReference>
<protein>
    <submittedName>
        <fullName evidence="1">Uncharacterized protein</fullName>
    </submittedName>
</protein>
<name>A0ABX3NL69_9GAMM</name>
<reference evidence="1 2" key="1">
    <citation type="submission" date="2017-03" db="EMBL/GenBank/DDBJ databases">
        <title>Draft genome sequence of Moraxella equi CCUG 4950T type strain.</title>
        <authorList>
            <person name="Salva-Serra F."/>
            <person name="Engstrom-Jakobsson H."/>
            <person name="Thorell K."/>
            <person name="Jaen-Luchoro D."/>
            <person name="Gonzales-Siles L."/>
            <person name="Karlsson R."/>
            <person name="Yazdan S."/>
            <person name="Boulund F."/>
            <person name="Johnning A."/>
            <person name="Engstrand L."/>
            <person name="Kristiansson E."/>
            <person name="Moore E."/>
        </authorList>
    </citation>
    <scope>NUCLEOTIDE SEQUENCE [LARGE SCALE GENOMIC DNA]</scope>
    <source>
        <strain evidence="1 2">CCUG 4950</strain>
    </source>
</reference>
<comment type="caution">
    <text evidence="1">The sequence shown here is derived from an EMBL/GenBank/DDBJ whole genome shotgun (WGS) entry which is preliminary data.</text>
</comment>
<proteinExistence type="predicted"/>
<sequence length="63" mass="7432">MAYYLVSKFNFIKVVDDVSVKMGCRTYLFIPSYQKLRQRQMAIMILAIQDVSIQLVLWINQLS</sequence>